<organism evidence="1 2">
    <name type="scientific">Perkinsus olseni</name>
    <name type="common">Perkinsus atlanticus</name>
    <dbReference type="NCBI Taxonomy" id="32597"/>
    <lineage>
        <taxon>Eukaryota</taxon>
        <taxon>Sar</taxon>
        <taxon>Alveolata</taxon>
        <taxon>Perkinsozoa</taxon>
        <taxon>Perkinsea</taxon>
        <taxon>Perkinsida</taxon>
        <taxon>Perkinsidae</taxon>
        <taxon>Perkinsus</taxon>
    </lineage>
</organism>
<evidence type="ECO:0000313" key="2">
    <source>
        <dbReference type="Proteomes" id="UP000541610"/>
    </source>
</evidence>
<dbReference type="OrthoDB" id="10352598at2759"/>
<reference evidence="1 2" key="1">
    <citation type="submission" date="2020-04" db="EMBL/GenBank/DDBJ databases">
        <title>Perkinsus olseni comparative genomics.</title>
        <authorList>
            <person name="Bogema D.R."/>
        </authorList>
    </citation>
    <scope>NUCLEOTIDE SEQUENCE [LARGE SCALE GENOMIC DNA]</scope>
    <source>
        <strain evidence="1">00978-12</strain>
    </source>
</reference>
<dbReference type="AlphaFoldDB" id="A0A7J6NCD4"/>
<gene>
    <name evidence="1" type="ORF">FOZ60_011956</name>
</gene>
<protein>
    <submittedName>
        <fullName evidence="1">Uncharacterized protein</fullName>
    </submittedName>
</protein>
<comment type="caution">
    <text evidence="1">The sequence shown here is derived from an EMBL/GenBank/DDBJ whole genome shotgun (WGS) entry which is preliminary data.</text>
</comment>
<accession>A0A7J6NCD4</accession>
<proteinExistence type="predicted"/>
<evidence type="ECO:0000313" key="1">
    <source>
        <dbReference type="EMBL" id="KAF4681545.1"/>
    </source>
</evidence>
<dbReference type="EMBL" id="JABANP010000506">
    <property type="protein sequence ID" value="KAF4681545.1"/>
    <property type="molecule type" value="Genomic_DNA"/>
</dbReference>
<dbReference type="Proteomes" id="UP000541610">
    <property type="component" value="Unassembled WGS sequence"/>
</dbReference>
<sequence>MPSYSVTLLRILSHMTSTPLILSTAVGLLSSSPFGVAMVAAAPNATHDGYPSLGYAEVGWMANTVDCYYRHGEDGEDTLASLEFKHLVSHLAVHYAYVLKYDRCTLSKLSARHIWYTDSHLYEYQPHYPQPVQWQFREPPAHSVTDPLWYINAFFGTEIFHKMSSLNSAAEGWKKRLQKETMGVAESFGICSTAMGLIKQSYRTFGVLCNEYRKLAEGAIKVAEGQGRGPENFTTIAIGSELFESVAPKFFGLQLLVLRAFKCAGQRSASSALYSDILRLLSSLPLCKAGIGAASSFEQNNNGYPPLELTAIGQEDNALHCEYSNDETGRDTWRKLEIKLLQSGWVNTVSVACPKDGDDKVAFTNA</sequence>
<name>A0A7J6NCD4_PEROL</name>